<dbReference type="AlphaFoldDB" id="A0A0A8YX97"/>
<reference evidence="1" key="1">
    <citation type="submission" date="2014-09" db="EMBL/GenBank/DDBJ databases">
        <authorList>
            <person name="Magalhaes I.L.F."/>
            <person name="Oliveira U."/>
            <person name="Santos F.R."/>
            <person name="Vidigal T.H.D.A."/>
            <person name="Brescovit A.D."/>
            <person name="Santos A.J."/>
        </authorList>
    </citation>
    <scope>NUCLEOTIDE SEQUENCE</scope>
    <source>
        <tissue evidence="1">Shoot tissue taken approximately 20 cm above the soil surface</tissue>
    </source>
</reference>
<reference evidence="1" key="2">
    <citation type="journal article" date="2015" name="Data Brief">
        <title>Shoot transcriptome of the giant reed, Arundo donax.</title>
        <authorList>
            <person name="Barrero R.A."/>
            <person name="Guerrero F.D."/>
            <person name="Moolhuijzen P."/>
            <person name="Goolsby J.A."/>
            <person name="Tidwell J."/>
            <person name="Bellgard S.E."/>
            <person name="Bellgard M.I."/>
        </authorList>
    </citation>
    <scope>NUCLEOTIDE SEQUENCE</scope>
    <source>
        <tissue evidence="1">Shoot tissue taken approximately 20 cm above the soil surface</tissue>
    </source>
</reference>
<dbReference type="EMBL" id="GBRH01267852">
    <property type="protein sequence ID" value="JAD30043.1"/>
    <property type="molecule type" value="Transcribed_RNA"/>
</dbReference>
<sequence length="27" mass="2675">MTLPSLRPGLPVLAVPPPGIALLPGPT</sequence>
<proteinExistence type="predicted"/>
<accession>A0A0A8YX97</accession>
<protein>
    <submittedName>
        <fullName evidence="1">Uncharacterized protein</fullName>
    </submittedName>
</protein>
<name>A0A0A8YX97_ARUDO</name>
<organism evidence="1">
    <name type="scientific">Arundo donax</name>
    <name type="common">Giant reed</name>
    <name type="synonym">Donax arundinaceus</name>
    <dbReference type="NCBI Taxonomy" id="35708"/>
    <lineage>
        <taxon>Eukaryota</taxon>
        <taxon>Viridiplantae</taxon>
        <taxon>Streptophyta</taxon>
        <taxon>Embryophyta</taxon>
        <taxon>Tracheophyta</taxon>
        <taxon>Spermatophyta</taxon>
        <taxon>Magnoliopsida</taxon>
        <taxon>Liliopsida</taxon>
        <taxon>Poales</taxon>
        <taxon>Poaceae</taxon>
        <taxon>PACMAD clade</taxon>
        <taxon>Arundinoideae</taxon>
        <taxon>Arundineae</taxon>
        <taxon>Arundo</taxon>
    </lineage>
</organism>
<evidence type="ECO:0000313" key="1">
    <source>
        <dbReference type="EMBL" id="JAD30043.1"/>
    </source>
</evidence>